<reference evidence="4" key="1">
    <citation type="submission" date="2024-05" db="EMBL/GenBank/DDBJ databases">
        <title>Genome Sequences of Four Agar- Degrading Marine Bacteria.</title>
        <authorList>
            <person name="Phillips E.K."/>
            <person name="Shaffer J.C."/>
            <person name="Henson M.W."/>
            <person name="Temperton B."/>
            <person name="Thrash C.J."/>
            <person name="Martin M.O."/>
        </authorList>
    </citation>
    <scope>NUCLEOTIDE SEQUENCE</scope>
    <source>
        <strain evidence="4">EKP203</strain>
    </source>
</reference>
<comment type="similarity">
    <text evidence="1 3">Belongs to the UPF0319 family.</text>
</comment>
<dbReference type="PANTHER" id="PTHR38108">
    <property type="entry name" value="UPF0319 PROTEIN YCCT"/>
    <property type="match status" value="1"/>
</dbReference>
<comment type="caution">
    <text evidence="4">The sequence shown here is derived from an EMBL/GenBank/DDBJ whole genome shotgun (WGS) entry which is preliminary data.</text>
</comment>
<evidence type="ECO:0000256" key="3">
    <source>
        <dbReference type="HAMAP-Rule" id="MF_00789"/>
    </source>
</evidence>
<keyword evidence="2" id="KW-0732">Signal</keyword>
<evidence type="ECO:0000256" key="2">
    <source>
        <dbReference type="ARBA" id="ARBA00022729"/>
    </source>
</evidence>
<evidence type="ECO:0000313" key="5">
    <source>
        <dbReference type="Proteomes" id="UP001169719"/>
    </source>
</evidence>
<gene>
    <name evidence="4" type="ORF">QWJ08_04945</name>
</gene>
<dbReference type="EMBL" id="JAUEOZ010000001">
    <property type="protein sequence ID" value="MDN2480731.1"/>
    <property type="molecule type" value="Genomic_DNA"/>
</dbReference>
<dbReference type="PANTHER" id="PTHR38108:SF1">
    <property type="entry name" value="UPF0319 PROTEIN YCCT"/>
    <property type="match status" value="1"/>
</dbReference>
<dbReference type="InterPro" id="IPR018635">
    <property type="entry name" value="UPF0319"/>
</dbReference>
<evidence type="ECO:0000313" key="4">
    <source>
        <dbReference type="EMBL" id="MDN2480731.1"/>
    </source>
</evidence>
<protein>
    <recommendedName>
        <fullName evidence="3">UPF0319 protein QWJ08_04945</fullName>
    </recommendedName>
</protein>
<dbReference type="HAMAP" id="MF_00789">
    <property type="entry name" value="UPF0319"/>
    <property type="match status" value="1"/>
</dbReference>
<dbReference type="Pfam" id="PF09829">
    <property type="entry name" value="DUF2057"/>
    <property type="match status" value="1"/>
</dbReference>
<dbReference type="Proteomes" id="UP001169719">
    <property type="component" value="Unassembled WGS sequence"/>
</dbReference>
<keyword evidence="5" id="KW-1185">Reference proteome</keyword>
<dbReference type="RefSeq" id="WP_289960911.1">
    <property type="nucleotide sequence ID" value="NZ_JAUEOZ010000001.1"/>
</dbReference>
<sequence length="229" mass="25626">MKNKAVLLATTVILSFSSYAATLSVKDTVDIFVINMEKPSLKGQSFNSVMTTTLSEGVNQVVFQYEPVIETTNERKKVYGQTQVVTFTVSEDQDVQFEMPSYRSVRSAEKGLKELDFKIIDQNGKEVEKTLDVLKSEGIQLGRNHIEEVREYNINGGAAAVAISYVAVDNTAKAAVPTVLPEPEIAPEPAVPVQLPELDSKELQQLKTWYTEASKEDRKAFRKWLIDFE</sequence>
<accession>A0ABT7XY71</accession>
<name>A0ABT7XY71_9VIBR</name>
<evidence type="ECO:0000256" key="1">
    <source>
        <dbReference type="ARBA" id="ARBA00008490"/>
    </source>
</evidence>
<organism evidence="4 5">
    <name type="scientific">Vibrio agarivorans</name>
    <dbReference type="NCBI Taxonomy" id="153622"/>
    <lineage>
        <taxon>Bacteria</taxon>
        <taxon>Pseudomonadati</taxon>
        <taxon>Pseudomonadota</taxon>
        <taxon>Gammaproteobacteria</taxon>
        <taxon>Vibrionales</taxon>
        <taxon>Vibrionaceae</taxon>
        <taxon>Vibrio</taxon>
    </lineage>
</organism>
<proteinExistence type="inferred from homology"/>